<comment type="caution">
    <text evidence="1">The sequence shown here is derived from an EMBL/GenBank/DDBJ whole genome shotgun (WGS) entry which is preliminary data.</text>
</comment>
<sequence>MPQCFQGRAWFAVIFESEQRIYGLVADDGNGCWKDKNRRFERGKKLDDERTPFVYMKKDWCSWPNGQSNGFKRRILALVESEDKCKVPLGNFLVVEYSWQEGSTTQQFKPGKTYTNRSVTSEMRKLTSPVARGKSLTSRDIYFEVASAVPEMDRALNPWSHRNSSSIHYQNRSEQGSLRFRCGELLTCERRCTPHVQVDVTFNLGNMFVVTMVIQHPFCKNAETGKPTLVIGPTMLTQKKSQASYAVFENYLRKCLIGVGVDVLSEDWSSTLSQMESELCTKRSVKPSLGITTRCVCCTFERE</sequence>
<name>A0A1D1WAA2_RAMVA</name>
<proteinExistence type="predicted"/>
<organism evidence="1 2">
    <name type="scientific">Ramazzottius varieornatus</name>
    <name type="common">Water bear</name>
    <name type="synonym">Tardigrade</name>
    <dbReference type="NCBI Taxonomy" id="947166"/>
    <lineage>
        <taxon>Eukaryota</taxon>
        <taxon>Metazoa</taxon>
        <taxon>Ecdysozoa</taxon>
        <taxon>Tardigrada</taxon>
        <taxon>Eutardigrada</taxon>
        <taxon>Parachela</taxon>
        <taxon>Hypsibioidea</taxon>
        <taxon>Ramazzottiidae</taxon>
        <taxon>Ramazzottius</taxon>
    </lineage>
</organism>
<accession>A0A1D1WAA2</accession>
<evidence type="ECO:0000313" key="2">
    <source>
        <dbReference type="Proteomes" id="UP000186922"/>
    </source>
</evidence>
<protein>
    <submittedName>
        <fullName evidence="1">Uncharacterized protein</fullName>
    </submittedName>
</protein>
<gene>
    <name evidence="1" type="primary">RvY_18928-1</name>
    <name evidence="1" type="synonym">RvY_18928.1</name>
    <name evidence="1" type="ORF">RvY_18928</name>
</gene>
<dbReference type="AlphaFoldDB" id="A0A1D1WAA2"/>
<dbReference type="Proteomes" id="UP000186922">
    <property type="component" value="Unassembled WGS sequence"/>
</dbReference>
<dbReference type="EMBL" id="BDGG01000022">
    <property type="protein sequence ID" value="GAV09378.1"/>
    <property type="molecule type" value="Genomic_DNA"/>
</dbReference>
<evidence type="ECO:0000313" key="1">
    <source>
        <dbReference type="EMBL" id="GAV09378.1"/>
    </source>
</evidence>
<keyword evidence="2" id="KW-1185">Reference proteome</keyword>
<reference evidence="1 2" key="1">
    <citation type="journal article" date="2016" name="Nat. Commun.">
        <title>Extremotolerant tardigrade genome and improved radiotolerance of human cultured cells by tardigrade-unique protein.</title>
        <authorList>
            <person name="Hashimoto T."/>
            <person name="Horikawa D.D."/>
            <person name="Saito Y."/>
            <person name="Kuwahara H."/>
            <person name="Kozuka-Hata H."/>
            <person name="Shin-I T."/>
            <person name="Minakuchi Y."/>
            <person name="Ohishi K."/>
            <person name="Motoyama A."/>
            <person name="Aizu T."/>
            <person name="Enomoto A."/>
            <person name="Kondo K."/>
            <person name="Tanaka S."/>
            <person name="Hara Y."/>
            <person name="Koshikawa S."/>
            <person name="Sagara H."/>
            <person name="Miura T."/>
            <person name="Yokobori S."/>
            <person name="Miyagawa K."/>
            <person name="Suzuki Y."/>
            <person name="Kubo T."/>
            <person name="Oyama M."/>
            <person name="Kohara Y."/>
            <person name="Fujiyama A."/>
            <person name="Arakawa K."/>
            <person name="Katayama T."/>
            <person name="Toyoda A."/>
            <person name="Kunieda T."/>
        </authorList>
    </citation>
    <scope>NUCLEOTIDE SEQUENCE [LARGE SCALE GENOMIC DNA]</scope>
    <source>
        <strain evidence="1 2">YOKOZUNA-1</strain>
    </source>
</reference>